<dbReference type="SUPFAM" id="SSF55008">
    <property type="entry name" value="HMA, heavy metal-associated domain"/>
    <property type="match status" value="1"/>
</dbReference>
<dbReference type="CDD" id="cd00371">
    <property type="entry name" value="HMA"/>
    <property type="match status" value="1"/>
</dbReference>
<protein>
    <submittedName>
        <fullName evidence="3">Heavy-metal-associated domain-containing protein</fullName>
    </submittedName>
</protein>
<dbReference type="EMBL" id="JANKHG010000027">
    <property type="protein sequence ID" value="MCR2747818.1"/>
    <property type="molecule type" value="Genomic_DNA"/>
</dbReference>
<dbReference type="PROSITE" id="PS50846">
    <property type="entry name" value="HMA_2"/>
    <property type="match status" value="1"/>
</dbReference>
<dbReference type="Pfam" id="PF00403">
    <property type="entry name" value="HMA"/>
    <property type="match status" value="1"/>
</dbReference>
<dbReference type="Proteomes" id="UP001165267">
    <property type="component" value="Unassembled WGS sequence"/>
</dbReference>
<evidence type="ECO:0000259" key="2">
    <source>
        <dbReference type="PROSITE" id="PS50846"/>
    </source>
</evidence>
<keyword evidence="4" id="KW-1185">Reference proteome</keyword>
<proteinExistence type="predicted"/>
<gene>
    <name evidence="3" type="ORF">NSP04_14300</name>
</gene>
<evidence type="ECO:0000313" key="3">
    <source>
        <dbReference type="EMBL" id="MCR2747818.1"/>
    </source>
</evidence>
<keyword evidence="1" id="KW-0479">Metal-binding</keyword>
<organism evidence="3 4">
    <name type="scientific">Limnobacter parvus</name>
    <dbReference type="NCBI Taxonomy" id="2939690"/>
    <lineage>
        <taxon>Bacteria</taxon>
        <taxon>Pseudomonadati</taxon>
        <taxon>Pseudomonadota</taxon>
        <taxon>Betaproteobacteria</taxon>
        <taxon>Burkholderiales</taxon>
        <taxon>Burkholderiaceae</taxon>
        <taxon>Limnobacter</taxon>
    </lineage>
</organism>
<sequence>MIELTVEKMKCGGCSANVERAVKAQDPAAQVQIDLAQKLVQVESTLPAASLAKTISEAGYPAQVKA</sequence>
<dbReference type="RefSeq" id="WP_257513031.1">
    <property type="nucleotide sequence ID" value="NZ_JANKHG010000027.1"/>
</dbReference>
<accession>A0ABT1XKK1</accession>
<evidence type="ECO:0000256" key="1">
    <source>
        <dbReference type="ARBA" id="ARBA00022723"/>
    </source>
</evidence>
<reference evidence="3" key="1">
    <citation type="submission" date="2022-07" db="EMBL/GenBank/DDBJ databases">
        <authorList>
            <person name="Xamxidin M."/>
        </authorList>
    </citation>
    <scope>NUCLEOTIDE SEQUENCE</scope>
    <source>
        <strain evidence="3">YS8-69</strain>
    </source>
</reference>
<dbReference type="InterPro" id="IPR017969">
    <property type="entry name" value="Heavy-metal-associated_CS"/>
</dbReference>
<feature type="domain" description="HMA" evidence="2">
    <location>
        <begin position="1"/>
        <end position="63"/>
    </location>
</feature>
<dbReference type="InterPro" id="IPR006121">
    <property type="entry name" value="HMA_dom"/>
</dbReference>
<comment type="caution">
    <text evidence="3">The sequence shown here is derived from an EMBL/GenBank/DDBJ whole genome shotgun (WGS) entry which is preliminary data.</text>
</comment>
<dbReference type="PROSITE" id="PS01047">
    <property type="entry name" value="HMA_1"/>
    <property type="match status" value="1"/>
</dbReference>
<dbReference type="Gene3D" id="3.30.70.100">
    <property type="match status" value="1"/>
</dbReference>
<evidence type="ECO:0000313" key="4">
    <source>
        <dbReference type="Proteomes" id="UP001165267"/>
    </source>
</evidence>
<name>A0ABT1XKK1_9BURK</name>
<dbReference type="InterPro" id="IPR036163">
    <property type="entry name" value="HMA_dom_sf"/>
</dbReference>